<dbReference type="HOGENOM" id="CLU_1934221_0_0_5"/>
<dbReference type="KEGG" id="pect:BN1012_Phect1173"/>
<sequence length="130" mass="13739">MGIAVLCVVAMALLIFLLGFWVSVQRGRTNVITGIEADPTSGLNKAVRAHGNAAEYVPILAILTLYLGTQDVAAWVGWAMIVAAVSRYLVVLGFLTCKTLEKPHVLKAVGALGTYVAGLAMCFAAYQTVV</sequence>
<protein>
    <submittedName>
        <fullName evidence="6">Adenylosuccinate synthase</fullName>
    </submittedName>
</protein>
<keyword evidence="4 5" id="KW-0472">Membrane</keyword>
<dbReference type="EMBL" id="HG966617">
    <property type="protein sequence ID" value="CDO59387.1"/>
    <property type="molecule type" value="Genomic_DNA"/>
</dbReference>
<dbReference type="SUPFAM" id="SSF161084">
    <property type="entry name" value="MAPEG domain-like"/>
    <property type="match status" value="1"/>
</dbReference>
<comment type="subcellular location">
    <subcellularLocation>
        <location evidence="1">Membrane</location>
    </subcellularLocation>
</comment>
<dbReference type="InterPro" id="IPR023352">
    <property type="entry name" value="MAPEG-like_dom_sf"/>
</dbReference>
<dbReference type="STRING" id="1458461.BN1012_Phect1173"/>
<dbReference type="Pfam" id="PF01124">
    <property type="entry name" value="MAPEG"/>
    <property type="match status" value="1"/>
</dbReference>
<evidence type="ECO:0000313" key="6">
    <source>
        <dbReference type="EMBL" id="CDO59387.1"/>
    </source>
</evidence>
<dbReference type="Gene3D" id="1.20.120.550">
    <property type="entry name" value="Membrane associated eicosanoid/glutathione metabolism-like domain"/>
    <property type="match status" value="1"/>
</dbReference>
<evidence type="ECO:0000256" key="1">
    <source>
        <dbReference type="ARBA" id="ARBA00004370"/>
    </source>
</evidence>
<dbReference type="InterPro" id="IPR001129">
    <property type="entry name" value="Membr-assoc_MAPEG"/>
</dbReference>
<name>X5MCP1_9HYPH</name>
<feature type="transmembrane region" description="Helical" evidence="5">
    <location>
        <begin position="109"/>
        <end position="129"/>
    </location>
</feature>
<organism evidence="6 7">
    <name type="scientific">Candidatus Phaeomarinibacter ectocarpi</name>
    <dbReference type="NCBI Taxonomy" id="1458461"/>
    <lineage>
        <taxon>Bacteria</taxon>
        <taxon>Pseudomonadati</taxon>
        <taxon>Pseudomonadota</taxon>
        <taxon>Alphaproteobacteria</taxon>
        <taxon>Hyphomicrobiales</taxon>
        <taxon>Parvibaculaceae</taxon>
        <taxon>Candidatus Phaeomarinibacter</taxon>
    </lineage>
</organism>
<dbReference type="AlphaFoldDB" id="X5MCP1"/>
<reference evidence="6 7" key="1">
    <citation type="journal article" date="2014" name="Front. Genet.">
        <title>Genome and metabolic network of "Candidatus Phaeomarinobacter ectocarpi" Ec32, a new candidate genus of Alphaproteobacteria frequently associated with brown algae.</title>
        <authorList>
            <person name="Dittami S.M."/>
            <person name="Barbeyron T."/>
            <person name="Boyen C."/>
            <person name="Cambefort J."/>
            <person name="Collet G."/>
            <person name="Delage L."/>
            <person name="Gobet A."/>
            <person name="Groisillier A."/>
            <person name="Leblanc C."/>
            <person name="Michel G."/>
            <person name="Scornet D."/>
            <person name="Siegel A."/>
            <person name="Tapia J.E."/>
            <person name="Tonon T."/>
        </authorList>
    </citation>
    <scope>NUCLEOTIDE SEQUENCE [LARGE SCALE GENOMIC DNA]</scope>
    <source>
        <strain evidence="6 7">Ec32</strain>
    </source>
</reference>
<proteinExistence type="predicted"/>
<keyword evidence="3 5" id="KW-1133">Transmembrane helix</keyword>
<keyword evidence="7" id="KW-1185">Reference proteome</keyword>
<gene>
    <name evidence="6" type="ORF">BN1012_Phect1173</name>
</gene>
<dbReference type="OrthoDB" id="7619858at2"/>
<evidence type="ECO:0000256" key="2">
    <source>
        <dbReference type="ARBA" id="ARBA00022692"/>
    </source>
</evidence>
<evidence type="ECO:0000313" key="7">
    <source>
        <dbReference type="Proteomes" id="UP000032160"/>
    </source>
</evidence>
<dbReference type="RefSeq" id="WP_043950058.1">
    <property type="nucleotide sequence ID" value="NZ_HG966617.1"/>
</dbReference>
<evidence type="ECO:0000256" key="5">
    <source>
        <dbReference type="SAM" id="Phobius"/>
    </source>
</evidence>
<evidence type="ECO:0000256" key="4">
    <source>
        <dbReference type="ARBA" id="ARBA00023136"/>
    </source>
</evidence>
<dbReference type="GO" id="GO:0016020">
    <property type="term" value="C:membrane"/>
    <property type="evidence" value="ECO:0007669"/>
    <property type="project" value="UniProtKB-SubCell"/>
</dbReference>
<keyword evidence="2 5" id="KW-0812">Transmembrane</keyword>
<feature type="transmembrane region" description="Helical" evidence="5">
    <location>
        <begin position="75"/>
        <end position="97"/>
    </location>
</feature>
<evidence type="ECO:0000256" key="3">
    <source>
        <dbReference type="ARBA" id="ARBA00022989"/>
    </source>
</evidence>
<dbReference type="Proteomes" id="UP000032160">
    <property type="component" value="Chromosome I"/>
</dbReference>
<accession>X5MCP1</accession>